<gene>
    <name evidence="1" type="ORF">DK419_26175</name>
</gene>
<dbReference type="AlphaFoldDB" id="A0A2U8WSY0"/>
<dbReference type="OrthoDB" id="6025978at2"/>
<evidence type="ECO:0000313" key="1">
    <source>
        <dbReference type="EMBL" id="AWN49404.1"/>
    </source>
</evidence>
<dbReference type="EMBL" id="CP029553">
    <property type="protein sequence ID" value="AWN49404.1"/>
    <property type="molecule type" value="Genomic_DNA"/>
</dbReference>
<dbReference type="InterPro" id="IPR025459">
    <property type="entry name" value="DUF4279"/>
</dbReference>
<evidence type="ECO:0008006" key="3">
    <source>
        <dbReference type="Google" id="ProtNLM"/>
    </source>
</evidence>
<keyword evidence="2" id="KW-1185">Reference proteome</keyword>
<dbReference type="Proteomes" id="UP000245444">
    <property type="component" value="Chromosome"/>
</dbReference>
<dbReference type="Pfam" id="PF14106">
    <property type="entry name" value="DUF4279"/>
    <property type="match status" value="1"/>
</dbReference>
<evidence type="ECO:0000313" key="2">
    <source>
        <dbReference type="Proteomes" id="UP000245444"/>
    </source>
</evidence>
<proteinExistence type="predicted"/>
<protein>
    <recommendedName>
        <fullName evidence="3">DUF4279 domain-containing protein</fullName>
    </recommendedName>
</protein>
<name>A0A2U8WSY0_9HYPH</name>
<accession>A0A2U8WSY0</accession>
<reference evidence="1 2" key="1">
    <citation type="submission" date="2018-05" db="EMBL/GenBank/DDBJ databases">
        <title>Complete Genome Sequence of Methylobacterium sp. 17Sr1-28.</title>
        <authorList>
            <person name="Srinivasan S."/>
        </authorList>
    </citation>
    <scope>NUCLEOTIDE SEQUENCE [LARGE SCALE GENOMIC DNA]</scope>
    <source>
        <strain evidence="1 2">17Sr1-28</strain>
    </source>
</reference>
<sequence>MPELARTTVSLRILGAALDPDEVTRLLGVEPTGCARQGDTRRTASGREVVARSGSWRLASDAVGDLNTQIAALLTKLPNDPAVWLDLSRRYQCDVFCGLFMREINEGVELHPHLLSILGSRGLRLGFDIYGCLE</sequence>
<dbReference type="RefSeq" id="WP_109961674.1">
    <property type="nucleotide sequence ID" value="NZ_CP029553.1"/>
</dbReference>
<dbReference type="KEGG" id="mtea:DK419_26175"/>
<organism evidence="1 2">
    <name type="scientific">Methylobacterium terrae</name>
    <dbReference type="NCBI Taxonomy" id="2202827"/>
    <lineage>
        <taxon>Bacteria</taxon>
        <taxon>Pseudomonadati</taxon>
        <taxon>Pseudomonadota</taxon>
        <taxon>Alphaproteobacteria</taxon>
        <taxon>Hyphomicrobiales</taxon>
        <taxon>Methylobacteriaceae</taxon>
        <taxon>Methylobacterium</taxon>
    </lineage>
</organism>